<dbReference type="EMBL" id="AMQN01000163">
    <property type="status" value="NOT_ANNOTATED_CDS"/>
    <property type="molecule type" value="Genomic_DNA"/>
</dbReference>
<evidence type="ECO:0000313" key="12">
    <source>
        <dbReference type="EnsemblMetazoa" id="CapteP222945"/>
    </source>
</evidence>
<keyword evidence="3 10" id="KW-0812">Transmembrane</keyword>
<keyword evidence="5" id="KW-0297">G-protein coupled receptor</keyword>
<keyword evidence="9" id="KW-0807">Transducer</keyword>
<evidence type="ECO:0000256" key="9">
    <source>
        <dbReference type="ARBA" id="ARBA00023224"/>
    </source>
</evidence>
<evidence type="ECO:0000256" key="5">
    <source>
        <dbReference type="ARBA" id="ARBA00023040"/>
    </source>
</evidence>
<keyword evidence="7" id="KW-0675">Receptor</keyword>
<dbReference type="PANTHER" id="PTHR24246:SF27">
    <property type="entry name" value="ADENOSINE RECEPTOR, ISOFORM A"/>
    <property type="match status" value="1"/>
</dbReference>
<evidence type="ECO:0000256" key="3">
    <source>
        <dbReference type="ARBA" id="ARBA00022692"/>
    </source>
</evidence>
<evidence type="ECO:0000313" key="13">
    <source>
        <dbReference type="Proteomes" id="UP000014760"/>
    </source>
</evidence>
<feature type="transmembrane region" description="Helical" evidence="10">
    <location>
        <begin position="39"/>
        <end position="59"/>
    </location>
</feature>
<dbReference type="HOGENOM" id="CLU_061644_0_0_1"/>
<evidence type="ECO:0000256" key="8">
    <source>
        <dbReference type="ARBA" id="ARBA00023180"/>
    </source>
</evidence>
<evidence type="ECO:0000256" key="2">
    <source>
        <dbReference type="ARBA" id="ARBA00022475"/>
    </source>
</evidence>
<evidence type="ECO:0000256" key="4">
    <source>
        <dbReference type="ARBA" id="ARBA00022989"/>
    </source>
</evidence>
<feature type="transmembrane region" description="Helical" evidence="10">
    <location>
        <begin position="113"/>
        <end position="134"/>
    </location>
</feature>
<reference evidence="13" key="1">
    <citation type="submission" date="2012-12" db="EMBL/GenBank/DDBJ databases">
        <authorList>
            <person name="Hellsten U."/>
            <person name="Grimwood J."/>
            <person name="Chapman J.A."/>
            <person name="Shapiro H."/>
            <person name="Aerts A."/>
            <person name="Otillar R.P."/>
            <person name="Terry A.Y."/>
            <person name="Boore J.L."/>
            <person name="Simakov O."/>
            <person name="Marletaz F."/>
            <person name="Cho S.-J."/>
            <person name="Edsinger-Gonzales E."/>
            <person name="Havlak P."/>
            <person name="Kuo D.-H."/>
            <person name="Larsson T."/>
            <person name="Lv J."/>
            <person name="Arendt D."/>
            <person name="Savage R."/>
            <person name="Osoegawa K."/>
            <person name="de Jong P."/>
            <person name="Lindberg D.R."/>
            <person name="Seaver E.C."/>
            <person name="Weisblat D.A."/>
            <person name="Putnam N.H."/>
            <person name="Grigoriev I.V."/>
            <person name="Rokhsar D.S."/>
        </authorList>
    </citation>
    <scope>NUCLEOTIDE SEQUENCE</scope>
    <source>
        <strain evidence="13">I ESC-2004</strain>
    </source>
</reference>
<name>X2ATS7_CAPTE</name>
<dbReference type="Gene3D" id="1.20.1070.10">
    <property type="entry name" value="Rhodopsin 7-helix transmembrane proteins"/>
    <property type="match status" value="1"/>
</dbReference>
<keyword evidence="13" id="KW-1185">Reference proteome</keyword>
<keyword evidence="6 10" id="KW-0472">Membrane</keyword>
<reference evidence="12" key="3">
    <citation type="submission" date="2015-06" db="UniProtKB">
        <authorList>
            <consortium name="EnsemblMetazoa"/>
        </authorList>
    </citation>
    <scope>IDENTIFICATION</scope>
</reference>
<evidence type="ECO:0000256" key="6">
    <source>
        <dbReference type="ARBA" id="ARBA00023136"/>
    </source>
</evidence>
<comment type="subcellular location">
    <subcellularLocation>
        <location evidence="1">Cell membrane</location>
        <topology evidence="1">Multi-pass membrane protein</topology>
    </subcellularLocation>
</comment>
<dbReference type="InterPro" id="IPR017452">
    <property type="entry name" value="GPCR_Rhodpsn_7TM"/>
</dbReference>
<dbReference type="PRINTS" id="PR00237">
    <property type="entry name" value="GPCRRHODOPSN"/>
</dbReference>
<dbReference type="PANTHER" id="PTHR24246">
    <property type="entry name" value="OLFACTORY RECEPTOR AND ADENOSINE RECEPTOR"/>
    <property type="match status" value="1"/>
</dbReference>
<protein>
    <recommendedName>
        <fullName evidence="11">G-protein coupled receptors family 1 profile domain-containing protein</fullName>
    </recommendedName>
</protein>
<evidence type="ECO:0000256" key="10">
    <source>
        <dbReference type="SAM" id="Phobius"/>
    </source>
</evidence>
<proteinExistence type="predicted"/>
<dbReference type="EnsemblMetazoa" id="CapteT222945">
    <property type="protein sequence ID" value="CapteP222945"/>
    <property type="gene ID" value="CapteG222945"/>
</dbReference>
<evidence type="ECO:0000256" key="7">
    <source>
        <dbReference type="ARBA" id="ARBA00023170"/>
    </source>
</evidence>
<dbReference type="PROSITE" id="PS50262">
    <property type="entry name" value="G_PROTEIN_RECEP_F1_2"/>
    <property type="match status" value="1"/>
</dbReference>
<evidence type="ECO:0000259" key="11">
    <source>
        <dbReference type="PROSITE" id="PS50262"/>
    </source>
</evidence>
<dbReference type="SUPFAM" id="SSF81321">
    <property type="entry name" value="Family A G protein-coupled receptor-like"/>
    <property type="match status" value="1"/>
</dbReference>
<dbReference type="InterPro" id="IPR000276">
    <property type="entry name" value="GPCR_Rhodpsn"/>
</dbReference>
<reference evidence="13" key="2">
    <citation type="journal article" date="2013" name="Nature">
        <title>Insights into bilaterian evolution from three spiralian genomes.</title>
        <authorList>
            <person name="Simakov O."/>
            <person name="Marletaz F."/>
            <person name="Cho S.J."/>
            <person name="Edsinger-Gonzales E."/>
            <person name="Havlak P."/>
            <person name="Hellsten U."/>
            <person name="Kuo D.H."/>
            <person name="Larsson T."/>
            <person name="Lv J."/>
            <person name="Arendt D."/>
            <person name="Savage R."/>
            <person name="Osoegawa K."/>
            <person name="de Jong P."/>
            <person name="Grimwood J."/>
            <person name="Chapman J.A."/>
            <person name="Shapiro H."/>
            <person name="Aerts A."/>
            <person name="Otillar R.P."/>
            <person name="Terry A.Y."/>
            <person name="Boore J.L."/>
            <person name="Grigoriev I.V."/>
            <person name="Lindberg D.R."/>
            <person name="Seaver E.C."/>
            <person name="Weisblat D.A."/>
            <person name="Putnam N.H."/>
            <person name="Rokhsar D.S."/>
        </authorList>
    </citation>
    <scope>NUCLEOTIDE SEQUENCE</scope>
    <source>
        <strain evidence="13">I ESC-2004</strain>
    </source>
</reference>
<keyword evidence="4 10" id="KW-1133">Transmembrane helix</keyword>
<keyword evidence="8" id="KW-0325">Glycoprotein</keyword>
<dbReference type="GO" id="GO:0004930">
    <property type="term" value="F:G protein-coupled receptor activity"/>
    <property type="evidence" value="ECO:0007669"/>
    <property type="project" value="UniProtKB-KW"/>
</dbReference>
<keyword evidence="2" id="KW-1003">Cell membrane</keyword>
<sequence length="235" mass="26708">MVVITLASSPFNVVAITVVRYMSIRWPLRHKHLLTTTRVQRGIALVWVLAFAYGLLFYARPRPAGYCGVCRSELHWQFHQVRMMASASPVLQGNVNQNFNAKSRQNEKTLSRVSTFLVTYFFFSYIPFILYTLVHKLCDCTINGYLRSSVRILLFSNTTVNFFAYIFTHPAFRFAIVKLFCRDAYLEAKRSSVSRAVSRHSDVDGVVLAKCAARPTSDSALSVSTLSNNERNTLV</sequence>
<dbReference type="Proteomes" id="UP000014760">
    <property type="component" value="Unassembled WGS sequence"/>
</dbReference>
<dbReference type="OrthoDB" id="6085995at2759"/>
<organism evidence="12 13">
    <name type="scientific">Capitella teleta</name>
    <name type="common">Polychaete worm</name>
    <dbReference type="NCBI Taxonomy" id="283909"/>
    <lineage>
        <taxon>Eukaryota</taxon>
        <taxon>Metazoa</taxon>
        <taxon>Spiralia</taxon>
        <taxon>Lophotrochozoa</taxon>
        <taxon>Annelida</taxon>
        <taxon>Polychaeta</taxon>
        <taxon>Sedentaria</taxon>
        <taxon>Scolecida</taxon>
        <taxon>Capitellidae</taxon>
        <taxon>Capitella</taxon>
    </lineage>
</organism>
<dbReference type="GO" id="GO:0005886">
    <property type="term" value="C:plasma membrane"/>
    <property type="evidence" value="ECO:0007669"/>
    <property type="project" value="UniProtKB-SubCell"/>
</dbReference>
<evidence type="ECO:0000256" key="1">
    <source>
        <dbReference type="ARBA" id="ARBA00004651"/>
    </source>
</evidence>
<accession>X2ATS7</accession>
<dbReference type="AlphaFoldDB" id="X2ATS7"/>
<feature type="domain" description="G-protein coupled receptors family 1 profile" evidence="11">
    <location>
        <begin position="1"/>
        <end position="165"/>
    </location>
</feature>